<gene>
    <name evidence="10" type="ORF">RB653_010154</name>
</gene>
<feature type="active site" description="Charge relay system" evidence="7">
    <location>
        <position position="276"/>
    </location>
</feature>
<evidence type="ECO:0000256" key="7">
    <source>
        <dbReference type="PROSITE-ProRule" id="PRU01032"/>
    </source>
</evidence>
<dbReference type="SUPFAM" id="SSF52743">
    <property type="entry name" value="Subtilisin-like"/>
    <property type="match status" value="1"/>
</dbReference>
<dbReference type="InterPro" id="IPR036852">
    <property type="entry name" value="Peptidase_S8/S53_dom_sf"/>
</dbReference>
<dbReference type="InterPro" id="IPR023828">
    <property type="entry name" value="Peptidase_S8_Ser-AS"/>
</dbReference>
<evidence type="ECO:0000256" key="5">
    <source>
        <dbReference type="ARBA" id="ARBA00022837"/>
    </source>
</evidence>
<feature type="chain" id="PRO_5043036172" description="Peptidase S53 domain-containing protein" evidence="8">
    <location>
        <begin position="23"/>
        <end position="702"/>
    </location>
</feature>
<feature type="active site" description="Charge relay system" evidence="7">
    <location>
        <position position="611"/>
    </location>
</feature>
<keyword evidence="2 7" id="KW-0479">Metal-binding</keyword>
<dbReference type="Pfam" id="PF09286">
    <property type="entry name" value="Pro-kuma_activ"/>
    <property type="match status" value="1"/>
</dbReference>
<feature type="domain" description="Peptidase S53" evidence="9">
    <location>
        <begin position="200"/>
        <end position="701"/>
    </location>
</feature>
<evidence type="ECO:0000259" key="9">
    <source>
        <dbReference type="PROSITE" id="PS51695"/>
    </source>
</evidence>
<keyword evidence="5 7" id="KW-0106">Calcium</keyword>
<dbReference type="Proteomes" id="UP001344447">
    <property type="component" value="Unassembled WGS sequence"/>
</dbReference>
<evidence type="ECO:0000313" key="11">
    <source>
        <dbReference type="Proteomes" id="UP001344447"/>
    </source>
</evidence>
<feature type="binding site" evidence="7">
    <location>
        <position position="657"/>
    </location>
    <ligand>
        <name>Ca(2+)</name>
        <dbReference type="ChEBI" id="CHEBI:29108"/>
    </ligand>
</feature>
<dbReference type="EMBL" id="JAVFKY010000006">
    <property type="protein sequence ID" value="KAK5574900.1"/>
    <property type="molecule type" value="Genomic_DNA"/>
</dbReference>
<evidence type="ECO:0000256" key="2">
    <source>
        <dbReference type="ARBA" id="ARBA00022723"/>
    </source>
</evidence>
<dbReference type="CDD" id="cd04056">
    <property type="entry name" value="Peptidases_S53"/>
    <property type="match status" value="1"/>
</dbReference>
<comment type="cofactor">
    <cofactor evidence="7">
        <name>Ca(2+)</name>
        <dbReference type="ChEBI" id="CHEBI:29108"/>
    </cofactor>
    <text evidence="7">Binds 1 Ca(2+) ion per subunit.</text>
</comment>
<dbReference type="PROSITE" id="PS00138">
    <property type="entry name" value="SUBTILASE_SER"/>
    <property type="match status" value="1"/>
</dbReference>
<feature type="signal peptide" evidence="8">
    <location>
        <begin position="1"/>
        <end position="22"/>
    </location>
</feature>
<sequence>MKSQIKPSIYLLLVFIVCITSANRLTISKVENRVNFIQKEFAKENEQLQFKIFLKQRNLNILENKFWEVSNPKSKEYGRFMSLQEINSLVEPREEDVKSVVNWLKNSGIDKNEMIIHSDFIRVRTNVLKASHLFETEFANYESIRNSRDQRIRIVGSASIPKFLSGKVDFVLGLSDFVEDNKFYETILQSRDDVKDSFVTITPDFIKSYYGIPLNQVGINQDNSISVASFNDFYSIGALGYFGSQYDIDSSTIRINNSGPNCFGFDYCDQAESDLDIQYITAIGNNISTLFLSSGNGEWVLDWAVSIQLFDPIPKIASISYGWAELEQCQATSFCPTLGIDSDVYIQRSNVEFQKIGLRGTTIFVSSGDDGASSYYTTSGNCPLDGLNNYCPLGGCNHTLTQCPSITIVQANGSLAFFPNGMGANTGILLSNQSFVDAINEFIQINSHCDMAIEEDISQNPHLYSSCSCDDLIITTDSELGIKILGYIFDESAGSLFSPQYPTSSPYVTSVGATQIYTNKPETVCSSSTGAAVTSGGGFAVTQSQPYYQAAAVAKYLEIADDLPPSFSFDPSKRAYPDISLVAHKYSIGYSTNDLSPDNCPCGLMNVDGTSASTPTVAGIFSLINDKLLSAGKPTLGFLNLLLYQAAQEQPNVFNDIVTGNINCNRAYCCQYGFSSSVGYDPATGLGSINFPKTEQYILNLK</sequence>
<feature type="binding site" evidence="7">
    <location>
        <position position="679"/>
    </location>
    <ligand>
        <name>Ca(2+)</name>
        <dbReference type="ChEBI" id="CHEBI:29108"/>
    </ligand>
</feature>
<keyword evidence="3 7" id="KW-0378">Hydrolase</keyword>
<dbReference type="InterPro" id="IPR030400">
    <property type="entry name" value="Sedolisin_dom"/>
</dbReference>
<organism evidence="10 11">
    <name type="scientific">Dictyostelium firmibasis</name>
    <dbReference type="NCBI Taxonomy" id="79012"/>
    <lineage>
        <taxon>Eukaryota</taxon>
        <taxon>Amoebozoa</taxon>
        <taxon>Evosea</taxon>
        <taxon>Eumycetozoa</taxon>
        <taxon>Dictyostelia</taxon>
        <taxon>Dictyosteliales</taxon>
        <taxon>Dictyosteliaceae</taxon>
        <taxon>Dictyostelium</taxon>
    </lineage>
</organism>
<evidence type="ECO:0000256" key="1">
    <source>
        <dbReference type="ARBA" id="ARBA00022670"/>
    </source>
</evidence>
<evidence type="ECO:0000256" key="4">
    <source>
        <dbReference type="ARBA" id="ARBA00022825"/>
    </source>
</evidence>
<reference evidence="10 11" key="1">
    <citation type="submission" date="2023-11" db="EMBL/GenBank/DDBJ databases">
        <title>Dfirmibasis_genome.</title>
        <authorList>
            <person name="Edelbroek B."/>
            <person name="Kjellin J."/>
            <person name="Jerlstrom-Hultqvist J."/>
            <person name="Soderbom F."/>
        </authorList>
    </citation>
    <scope>NUCLEOTIDE SEQUENCE [LARGE SCALE GENOMIC DNA]</scope>
    <source>
        <strain evidence="10 11">TNS-C-14</strain>
    </source>
</reference>
<evidence type="ECO:0000313" key="10">
    <source>
        <dbReference type="EMBL" id="KAK5574900.1"/>
    </source>
</evidence>
<dbReference type="GO" id="GO:0008240">
    <property type="term" value="F:tripeptidyl-peptidase activity"/>
    <property type="evidence" value="ECO:0007669"/>
    <property type="project" value="TreeGrafter"/>
</dbReference>
<dbReference type="Gene3D" id="3.40.50.200">
    <property type="entry name" value="Peptidase S8/S53 domain"/>
    <property type="match status" value="2"/>
</dbReference>
<dbReference type="FunFam" id="3.40.50.200:FF:000054">
    <property type="entry name" value="Uncharacterized protein"/>
    <property type="match status" value="1"/>
</dbReference>
<dbReference type="SUPFAM" id="SSF54897">
    <property type="entry name" value="Protease propeptides/inhibitors"/>
    <property type="match status" value="1"/>
</dbReference>
<dbReference type="SMART" id="SM00944">
    <property type="entry name" value="Pro-kuma_activ"/>
    <property type="match status" value="1"/>
</dbReference>
<keyword evidence="4 7" id="KW-0720">Serine protease</keyword>
<dbReference type="GO" id="GO:0046872">
    <property type="term" value="F:metal ion binding"/>
    <property type="evidence" value="ECO:0007669"/>
    <property type="project" value="UniProtKB-UniRule"/>
</dbReference>
<keyword evidence="11" id="KW-1185">Reference proteome</keyword>
<comment type="caution">
    <text evidence="10">The sequence shown here is derived from an EMBL/GenBank/DDBJ whole genome shotgun (WGS) entry which is preliminary data.</text>
</comment>
<dbReference type="PANTHER" id="PTHR14218">
    <property type="entry name" value="PROTEASE S8 TRIPEPTIDYL PEPTIDASE I CLN2"/>
    <property type="match status" value="1"/>
</dbReference>
<dbReference type="PANTHER" id="PTHR14218:SF15">
    <property type="entry name" value="TRIPEPTIDYL-PEPTIDASE 1"/>
    <property type="match status" value="1"/>
</dbReference>
<evidence type="ECO:0000256" key="6">
    <source>
        <dbReference type="ARBA" id="ARBA00023145"/>
    </source>
</evidence>
<accession>A0AAN7TSQ1</accession>
<feature type="binding site" evidence="7">
    <location>
        <position position="681"/>
    </location>
    <ligand>
        <name>Ca(2+)</name>
        <dbReference type="ChEBI" id="CHEBI:29108"/>
    </ligand>
</feature>
<name>A0AAN7TSQ1_9MYCE</name>
<dbReference type="FunFam" id="3.40.50.200:FF:000040">
    <property type="entry name" value="Predicted protein"/>
    <property type="match status" value="1"/>
</dbReference>
<feature type="binding site" evidence="7">
    <location>
        <position position="656"/>
    </location>
    <ligand>
        <name>Ca(2+)</name>
        <dbReference type="ChEBI" id="CHEBI:29108"/>
    </ligand>
</feature>
<dbReference type="InterPro" id="IPR050819">
    <property type="entry name" value="Tripeptidyl-peptidase_I"/>
</dbReference>
<keyword evidence="8" id="KW-0732">Signal</keyword>
<proteinExistence type="predicted"/>
<dbReference type="CDD" id="cd11377">
    <property type="entry name" value="Pro-peptidase_S53"/>
    <property type="match status" value="1"/>
</dbReference>
<dbReference type="InterPro" id="IPR015366">
    <property type="entry name" value="S53_propep"/>
</dbReference>
<evidence type="ECO:0000256" key="8">
    <source>
        <dbReference type="SAM" id="SignalP"/>
    </source>
</evidence>
<dbReference type="AlphaFoldDB" id="A0AAN7TSQ1"/>
<dbReference type="PROSITE" id="PS51695">
    <property type="entry name" value="SEDOLISIN"/>
    <property type="match status" value="1"/>
</dbReference>
<dbReference type="GO" id="GO:0006508">
    <property type="term" value="P:proteolysis"/>
    <property type="evidence" value="ECO:0007669"/>
    <property type="project" value="UniProtKB-KW"/>
</dbReference>
<keyword evidence="6" id="KW-0865">Zymogen</keyword>
<evidence type="ECO:0000256" key="3">
    <source>
        <dbReference type="ARBA" id="ARBA00022801"/>
    </source>
</evidence>
<keyword evidence="1 7" id="KW-0645">Protease</keyword>
<dbReference type="GO" id="GO:0004252">
    <property type="term" value="F:serine-type endopeptidase activity"/>
    <property type="evidence" value="ECO:0007669"/>
    <property type="project" value="UniProtKB-UniRule"/>
</dbReference>
<feature type="active site" description="Charge relay system" evidence="7">
    <location>
        <position position="272"/>
    </location>
</feature>
<protein>
    <recommendedName>
        <fullName evidence="9">Peptidase S53 domain-containing protein</fullName>
    </recommendedName>
</protein>